<dbReference type="EMBL" id="CAJVPQ010002205">
    <property type="protein sequence ID" value="CAG8587646.1"/>
    <property type="molecule type" value="Genomic_DNA"/>
</dbReference>
<protein>
    <submittedName>
        <fullName evidence="2">6537_t:CDS:1</fullName>
    </submittedName>
</protein>
<organism evidence="2 3">
    <name type="scientific">Funneliformis caledonium</name>
    <dbReference type="NCBI Taxonomy" id="1117310"/>
    <lineage>
        <taxon>Eukaryota</taxon>
        <taxon>Fungi</taxon>
        <taxon>Fungi incertae sedis</taxon>
        <taxon>Mucoromycota</taxon>
        <taxon>Glomeromycotina</taxon>
        <taxon>Glomeromycetes</taxon>
        <taxon>Glomerales</taxon>
        <taxon>Glomeraceae</taxon>
        <taxon>Funneliformis</taxon>
    </lineage>
</organism>
<feature type="compositionally biased region" description="Polar residues" evidence="1">
    <location>
        <begin position="490"/>
        <end position="510"/>
    </location>
</feature>
<dbReference type="OrthoDB" id="2431346at2759"/>
<evidence type="ECO:0000256" key="1">
    <source>
        <dbReference type="SAM" id="MobiDB-lite"/>
    </source>
</evidence>
<feature type="region of interest" description="Disordered" evidence="1">
    <location>
        <begin position="487"/>
        <end position="512"/>
    </location>
</feature>
<name>A0A9N9C4S1_9GLOM</name>
<feature type="region of interest" description="Disordered" evidence="1">
    <location>
        <begin position="363"/>
        <end position="388"/>
    </location>
</feature>
<keyword evidence="3" id="KW-1185">Reference proteome</keyword>
<dbReference type="AlphaFoldDB" id="A0A9N9C4S1"/>
<proteinExistence type="predicted"/>
<accession>A0A9N9C4S1</accession>
<feature type="compositionally biased region" description="Polar residues" evidence="1">
    <location>
        <begin position="363"/>
        <end position="382"/>
    </location>
</feature>
<sequence length="946" mass="110337">MNCLIDNEFEVNSINTTDSVQLSDNHVQEYQDILNFLADENVIDYGCVLKETIRLTEDLVGRRITNEVVINFVSKAAIHLSKRQWVHYGNSTARLELHLRAMSSVLHIFSQLIANESGPMIDAKVRETLYKSVSKFWATYRTSKIINANITFALREIRTCLRKIKDDRNLALGVTVNIFDVISNVITKEYWAAAGSFIKALDFEYPAGEWYYDWQEIRVKFFKLRQQLSEIDDSAKSKTVTQFYNHLYKLSTEEFETVRRKNTVIRNLEYKMLKSGGSIAGCSLPDHIDTLLIGYLDLIQRMLTEFPQMSIHTPEIIGFCNEIYDSHVKKQLTCKAVEVLYFINKISKKKLVQNMIKVTFKSLQQATPPDSPTSANFSNSSQERSKRKNLIRRARNTIIVNSNLSEIPNRITTNFQKIRQKQVSSLRNRIVDNVEKLMKEKTKVVKSVQEIREIKEKQDNKLSEDKSDKEPFLLKFKRFLGKRDEEKKTSLNNLQETSRVGRSNSDQSSLRKNKPTKILKNIIIHNTYYINRKAENKNNKYVDTHQLQDDNISSESAGEVGALDKVDDGDLTIEVEFTHQNDLDNVVEDKDITFEDVEEILKHQNDLDNEITFTSSDVINEENEPDKVIKQINNYSQCDEENHHITIDEDVECFYMQHMDSVELEEILNHQKYLEDEHITDNAFVSEDVHDLNISTKTPKTNENTFVEEFEGLYLDNFEFPIIEQPKIITHKEVEINNTYSYQPPPYEDLSSSKSTLVNFYEFRKFLLTQHEVDSSNPLWNVDNVNDFEEMYSKTFKDFNIRVQYINFINDVQYSQIKQINQSYEKALPYEELSSSKSELVNFEEFKKFLLNQHQVDPSHPLWKVDNVQEFEEIYSKTFNNSKPQDRYVNFVNNVQQNIVINIERQDPNEIESAFLNLCKKVIVNIVENIAEGTKAAKKKSLNEKS</sequence>
<reference evidence="2" key="1">
    <citation type="submission" date="2021-06" db="EMBL/GenBank/DDBJ databases">
        <authorList>
            <person name="Kallberg Y."/>
            <person name="Tangrot J."/>
            <person name="Rosling A."/>
        </authorList>
    </citation>
    <scope>NUCLEOTIDE SEQUENCE</scope>
    <source>
        <strain evidence="2">UK204</strain>
    </source>
</reference>
<dbReference type="Proteomes" id="UP000789570">
    <property type="component" value="Unassembled WGS sequence"/>
</dbReference>
<gene>
    <name evidence="2" type="ORF">FCALED_LOCUS7921</name>
</gene>
<evidence type="ECO:0000313" key="3">
    <source>
        <dbReference type="Proteomes" id="UP000789570"/>
    </source>
</evidence>
<comment type="caution">
    <text evidence="2">The sequence shown here is derived from an EMBL/GenBank/DDBJ whole genome shotgun (WGS) entry which is preliminary data.</text>
</comment>
<evidence type="ECO:0000313" key="2">
    <source>
        <dbReference type="EMBL" id="CAG8587646.1"/>
    </source>
</evidence>